<reference evidence="1 3" key="1">
    <citation type="submission" date="2018-05" db="EMBL/GenBank/DDBJ databases">
        <title>Legionella qingyii sp.nov., whole genome shotgun sequence.</title>
        <authorList>
            <person name="Wu H."/>
            <person name="Zhu Q."/>
            <person name="Hu C."/>
        </authorList>
    </citation>
    <scope>NUCLEOTIDE SEQUENCE [LARGE SCALE GENOMIC DNA]</scope>
    <source>
        <strain evidence="1 3">HEB18</strain>
    </source>
</reference>
<dbReference type="EMBL" id="QHJG01000001">
    <property type="protein sequence ID" value="PWY57630.1"/>
    <property type="molecule type" value="Genomic_DNA"/>
</dbReference>
<gene>
    <name evidence="1" type="ORF">DGG96_00605</name>
    <name evidence="2" type="ORF">ELY20_01785</name>
</gene>
<accession>A0A317UB98</accession>
<evidence type="ECO:0000313" key="2">
    <source>
        <dbReference type="EMBL" id="RUR25902.1"/>
    </source>
</evidence>
<sequence>MKILINGNTISLTQLMFQYNVQNQGGISMNSGTEFERTLNLKLLAQYQNELIFTMLVPTN</sequence>
<comment type="caution">
    <text evidence="1">The sequence shown here is derived from an EMBL/GenBank/DDBJ whole genome shotgun (WGS) entry which is preliminary data.</text>
</comment>
<dbReference type="EMBL" id="RZGX01000002">
    <property type="protein sequence ID" value="RUR25902.1"/>
    <property type="molecule type" value="Genomic_DNA"/>
</dbReference>
<reference evidence="2 4" key="2">
    <citation type="submission" date="2018-12" db="EMBL/GenBank/DDBJ databases">
        <title>Legionella sp,whole genome shotgun sequence.</title>
        <authorList>
            <person name="Wu H."/>
        </authorList>
    </citation>
    <scope>NUCLEOTIDE SEQUENCE [LARGE SCALE GENOMIC DNA]</scope>
    <source>
        <strain evidence="4">km489</strain>
        <strain evidence="2">Km489</strain>
    </source>
</reference>
<keyword evidence="4" id="KW-1185">Reference proteome</keyword>
<name>A0A317UB98_9GAMM</name>
<dbReference type="AlphaFoldDB" id="A0A317UB98"/>
<evidence type="ECO:0000313" key="4">
    <source>
        <dbReference type="Proteomes" id="UP000287374"/>
    </source>
</evidence>
<organism evidence="1 3">
    <name type="scientific">Legionella qingyii</name>
    <dbReference type="NCBI Taxonomy" id="2184757"/>
    <lineage>
        <taxon>Bacteria</taxon>
        <taxon>Pseudomonadati</taxon>
        <taxon>Pseudomonadota</taxon>
        <taxon>Gammaproteobacteria</taxon>
        <taxon>Legionellales</taxon>
        <taxon>Legionellaceae</taxon>
        <taxon>Legionella</taxon>
    </lineage>
</organism>
<dbReference type="Proteomes" id="UP000287374">
    <property type="component" value="Unassembled WGS sequence"/>
</dbReference>
<dbReference type="RefSeq" id="WP_110141080.1">
    <property type="nucleotide sequence ID" value="NZ_QHJG01000001.1"/>
</dbReference>
<evidence type="ECO:0000313" key="3">
    <source>
        <dbReference type="Proteomes" id="UP000247152"/>
    </source>
</evidence>
<evidence type="ECO:0000313" key="1">
    <source>
        <dbReference type="EMBL" id="PWY57630.1"/>
    </source>
</evidence>
<protein>
    <submittedName>
        <fullName evidence="1">Uncharacterized protein</fullName>
    </submittedName>
</protein>
<proteinExistence type="predicted"/>
<dbReference type="Proteomes" id="UP000247152">
    <property type="component" value="Unassembled WGS sequence"/>
</dbReference>